<comment type="caution">
    <text evidence="3">The sequence shown here is derived from an EMBL/GenBank/DDBJ whole genome shotgun (WGS) entry which is preliminary data.</text>
</comment>
<accession>A0AAD6GH60</accession>
<feature type="chain" id="PRO_5042017214" evidence="2">
    <location>
        <begin position="24"/>
        <end position="73"/>
    </location>
</feature>
<dbReference type="Proteomes" id="UP001220324">
    <property type="component" value="Unassembled WGS sequence"/>
</dbReference>
<evidence type="ECO:0000313" key="4">
    <source>
        <dbReference type="Proteomes" id="UP001220324"/>
    </source>
</evidence>
<keyword evidence="2" id="KW-0732">Signal</keyword>
<feature type="signal peptide" evidence="2">
    <location>
        <begin position="1"/>
        <end position="23"/>
    </location>
</feature>
<evidence type="ECO:0000256" key="1">
    <source>
        <dbReference type="SAM" id="MobiDB-lite"/>
    </source>
</evidence>
<gene>
    <name evidence="3" type="ORF">N7494_004287</name>
</gene>
<proteinExistence type="predicted"/>
<dbReference type="EMBL" id="JAQIZZ010000003">
    <property type="protein sequence ID" value="KAJ5546702.1"/>
    <property type="molecule type" value="Genomic_DNA"/>
</dbReference>
<sequence length="73" mass="7130">MSIIAAVTTVMVAILSGAATGAAEKEGSGGVCRASVNKGRNHSRVGAFPGDGETNPDNGEEDDDGDPGVGDLG</sequence>
<organism evidence="3 4">
    <name type="scientific">Penicillium frequentans</name>
    <dbReference type="NCBI Taxonomy" id="3151616"/>
    <lineage>
        <taxon>Eukaryota</taxon>
        <taxon>Fungi</taxon>
        <taxon>Dikarya</taxon>
        <taxon>Ascomycota</taxon>
        <taxon>Pezizomycotina</taxon>
        <taxon>Eurotiomycetes</taxon>
        <taxon>Eurotiomycetidae</taxon>
        <taxon>Eurotiales</taxon>
        <taxon>Aspergillaceae</taxon>
        <taxon>Penicillium</taxon>
    </lineage>
</organism>
<keyword evidence="4" id="KW-1185">Reference proteome</keyword>
<evidence type="ECO:0000313" key="3">
    <source>
        <dbReference type="EMBL" id="KAJ5546702.1"/>
    </source>
</evidence>
<protein>
    <submittedName>
        <fullName evidence="3">Uncharacterized protein</fullName>
    </submittedName>
</protein>
<name>A0AAD6GH60_9EURO</name>
<dbReference type="AlphaFoldDB" id="A0AAD6GH60"/>
<reference evidence="3 4" key="1">
    <citation type="journal article" date="2023" name="IMA Fungus">
        <title>Comparative genomic study of the Penicillium genus elucidates a diverse pangenome and 15 lateral gene transfer events.</title>
        <authorList>
            <person name="Petersen C."/>
            <person name="Sorensen T."/>
            <person name="Nielsen M.R."/>
            <person name="Sondergaard T.E."/>
            <person name="Sorensen J.L."/>
            <person name="Fitzpatrick D.A."/>
            <person name="Frisvad J.C."/>
            <person name="Nielsen K.L."/>
        </authorList>
    </citation>
    <scope>NUCLEOTIDE SEQUENCE [LARGE SCALE GENOMIC DNA]</scope>
    <source>
        <strain evidence="3 4">IBT 35679</strain>
    </source>
</reference>
<feature type="region of interest" description="Disordered" evidence="1">
    <location>
        <begin position="22"/>
        <end position="73"/>
    </location>
</feature>
<evidence type="ECO:0000256" key="2">
    <source>
        <dbReference type="SAM" id="SignalP"/>
    </source>
</evidence>